<gene>
    <name evidence="1" type="primary">GLTPD2</name>
</gene>
<reference evidence="1" key="2">
    <citation type="submission" date="2016-06" db="EMBL/GenBank/DDBJ databases">
        <title>The genome of a short-lived fish provides insights into sex chromosome evolution and the genetic control of aging.</title>
        <authorList>
            <person name="Reichwald K."/>
            <person name="Felder M."/>
            <person name="Petzold A."/>
            <person name="Koch P."/>
            <person name="Groth M."/>
            <person name="Platzer M."/>
        </authorList>
    </citation>
    <scope>NUCLEOTIDE SEQUENCE</scope>
    <source>
        <tissue evidence="1">Brain</tissue>
    </source>
</reference>
<dbReference type="AlphaFoldDB" id="A0A1A8ABN3"/>
<accession>A0A1A8ABN3</accession>
<evidence type="ECO:0000313" key="1">
    <source>
        <dbReference type="EMBL" id="SBP52474.1"/>
    </source>
</evidence>
<proteinExistence type="predicted"/>
<reference evidence="1" key="1">
    <citation type="submission" date="2016-05" db="EMBL/GenBank/DDBJ databases">
        <authorList>
            <person name="Lavstsen T."/>
            <person name="Jespersen J.S."/>
        </authorList>
    </citation>
    <scope>NUCLEOTIDE SEQUENCE</scope>
    <source>
        <tissue evidence="1">Brain</tissue>
    </source>
</reference>
<organism evidence="1">
    <name type="scientific">Nothobranchius furzeri</name>
    <name type="common">Turquoise killifish</name>
    <dbReference type="NCBI Taxonomy" id="105023"/>
    <lineage>
        <taxon>Eukaryota</taxon>
        <taxon>Metazoa</taxon>
        <taxon>Chordata</taxon>
        <taxon>Craniata</taxon>
        <taxon>Vertebrata</taxon>
        <taxon>Euteleostomi</taxon>
        <taxon>Actinopterygii</taxon>
        <taxon>Neopterygii</taxon>
        <taxon>Teleostei</taxon>
        <taxon>Neoteleostei</taxon>
        <taxon>Acanthomorphata</taxon>
        <taxon>Ovalentaria</taxon>
        <taxon>Atherinomorphae</taxon>
        <taxon>Cyprinodontiformes</taxon>
        <taxon>Nothobranchiidae</taxon>
        <taxon>Nothobranchius</taxon>
    </lineage>
</organism>
<protein>
    <submittedName>
        <fullName evidence="1">Glycolipid transfer protein domain containing 2</fullName>
    </submittedName>
</protein>
<sequence>TGPLGGSTDTVHSCNQACSAVRSYCRCLKTSQISETFPLERENVLVDLWNVDVFLVDVKRPRQAFRDGPEPPSLALMVQ</sequence>
<feature type="non-terminal residue" evidence="1">
    <location>
        <position position="1"/>
    </location>
</feature>
<feature type="non-terminal residue" evidence="1">
    <location>
        <position position="79"/>
    </location>
</feature>
<dbReference type="EMBL" id="HADY01013989">
    <property type="protein sequence ID" value="SBP52474.1"/>
    <property type="molecule type" value="Transcribed_RNA"/>
</dbReference>
<name>A0A1A8ABN3_NOTFU</name>